<evidence type="ECO:0000313" key="1">
    <source>
        <dbReference type="Proteomes" id="UP000887565"/>
    </source>
</evidence>
<dbReference type="WBParaSite" id="nRc.2.0.1.t22479-RA">
    <property type="protein sequence ID" value="nRc.2.0.1.t22479-RA"/>
    <property type="gene ID" value="nRc.2.0.1.g22479"/>
</dbReference>
<evidence type="ECO:0000313" key="2">
    <source>
        <dbReference type="WBParaSite" id="nRc.2.0.1.t22479-RA"/>
    </source>
</evidence>
<dbReference type="Proteomes" id="UP000887565">
    <property type="component" value="Unplaced"/>
</dbReference>
<keyword evidence="1" id="KW-1185">Reference proteome</keyword>
<dbReference type="AlphaFoldDB" id="A0A915J7N6"/>
<name>A0A915J7N6_ROMCU</name>
<sequence>MRNCTSRILFDSPSKNRRDVMEGSEIFINLRTDSETIGMLIKAILANKTRKSSVFRLALPVRRILAFHESPCIPLIFPTLIVSAMIDENVGDEIFTDDSERTSEQDHDIPSIHTEEVSAEPFKCKLILTKFVLKNFESVKNFIN</sequence>
<accession>A0A915J7N6</accession>
<protein>
    <submittedName>
        <fullName evidence="2">Uncharacterized protein</fullName>
    </submittedName>
</protein>
<organism evidence="1 2">
    <name type="scientific">Romanomermis culicivorax</name>
    <name type="common">Nematode worm</name>
    <dbReference type="NCBI Taxonomy" id="13658"/>
    <lineage>
        <taxon>Eukaryota</taxon>
        <taxon>Metazoa</taxon>
        <taxon>Ecdysozoa</taxon>
        <taxon>Nematoda</taxon>
        <taxon>Enoplea</taxon>
        <taxon>Dorylaimia</taxon>
        <taxon>Mermithida</taxon>
        <taxon>Mermithoidea</taxon>
        <taxon>Mermithidae</taxon>
        <taxon>Romanomermis</taxon>
    </lineage>
</organism>
<proteinExistence type="predicted"/>
<reference evidence="2" key="1">
    <citation type="submission" date="2022-11" db="UniProtKB">
        <authorList>
            <consortium name="WormBaseParasite"/>
        </authorList>
    </citation>
    <scope>IDENTIFICATION</scope>
</reference>